<dbReference type="AlphaFoldDB" id="A0A0V0S8H8"/>
<comment type="caution">
    <text evidence="9">The sequence shown here is derived from an EMBL/GenBank/DDBJ whole genome shotgun (WGS) entry which is preliminary data.</text>
</comment>
<proteinExistence type="inferred from homology"/>
<sequence>MMETYYDDISRLSLESLADEPPNLVIPGCVIVDGQNGHGTYFNDNGELLVSTVGIAKKTNKFICIETVRSRYCGSVGDYVIGRVVEVLQKRWKVDVNARLNAILLLSSVNLPGGELRRKSEEDEQWMRENLVEGDLISAEVMSVYADGSLSLQLRDIHRKLNQGVLVSVPSFLIKKRKVHLHHFPCKITVSFGINGNIWIAPTDEEEKDCSSSGFMDIIQSLTYDTHDNIARFRNCCCLLAENKVMLFEKSVWLAYEYSLAYKVNEILTESLKKEIANYKKHTEEKKEIQVGTRVMASILFPEDRKGMAIQLGKLIHQLVEQKRLEKNYCVIGLSGGSMPDIMAEALQAVNCDFKHVWFIFCDERHVPFSSDESNYGQYQRKVIAPIPAIQTANFLPINPDLNLDDCATDYENRLREIFQNQLEKSGAQFPQIDCLLLGIGPDGHICSLFPDHAALKETNRWVVPVGDSPKPPPRRVTLTLPVINNASQIVFVTCGASKADIVERIINRKDPFLPAVMVKPTTGRMLFLFDKEASSKLPKLSKSEITECRSLSSTKPARRANCGHCIPVRFEVHAFYEKMFDMVTTITNECEQFQFNGVDQLDHYSLIFFHTINTTKNTHCNYILPRKIFNKELLPNPAISNPTLTKNANMPARRATLIGFVIEEPVAEEEGEKCCNLRNKKQPSQAAWSFCYFIYTNEMKTLKNVPAPAQSTFYTFERFLQIQLSSSLLEERCGSSRLGLLRP</sequence>
<dbReference type="Pfam" id="PF15985">
    <property type="entry name" value="KH_6"/>
    <property type="match status" value="1"/>
</dbReference>
<comment type="similarity">
    <text evidence="4">Belongs to the glucosamine/galactosamine-6-phosphate isomerase family. 6-phosphogluconolactonase subfamily.</text>
</comment>
<feature type="domain" description="S1 motif" evidence="8">
    <location>
        <begin position="77"/>
        <end position="155"/>
    </location>
</feature>
<protein>
    <recommendedName>
        <fullName evidence="5">6-phosphogluconolactonase</fullName>
        <ecNumber evidence="5">3.1.1.31</ecNumber>
    </recommendedName>
</protein>
<evidence type="ECO:0000313" key="9">
    <source>
        <dbReference type="EMBL" id="KRX23075.1"/>
    </source>
</evidence>
<dbReference type="GO" id="GO:0006098">
    <property type="term" value="P:pentose-phosphate shunt"/>
    <property type="evidence" value="ECO:0007669"/>
    <property type="project" value="InterPro"/>
</dbReference>
<name>A0A0V0S8H8_9BILA</name>
<keyword evidence="7" id="KW-0694">RNA-binding</keyword>
<dbReference type="PANTHER" id="PTHR11054">
    <property type="entry name" value="6-PHOSPHOGLUCONOLACTONASE"/>
    <property type="match status" value="1"/>
</dbReference>
<evidence type="ECO:0000313" key="10">
    <source>
        <dbReference type="Proteomes" id="UP000054630"/>
    </source>
</evidence>
<dbReference type="GO" id="GO:0003723">
    <property type="term" value="F:RNA binding"/>
    <property type="evidence" value="ECO:0007669"/>
    <property type="project" value="UniProtKB-KW"/>
</dbReference>
<dbReference type="GO" id="GO:0005975">
    <property type="term" value="P:carbohydrate metabolic process"/>
    <property type="evidence" value="ECO:0007669"/>
    <property type="project" value="InterPro"/>
</dbReference>
<dbReference type="InterPro" id="IPR039104">
    <property type="entry name" value="6PGL"/>
</dbReference>
<dbReference type="EMBL" id="JYDL01000027">
    <property type="protein sequence ID" value="KRX23075.1"/>
    <property type="molecule type" value="Genomic_DNA"/>
</dbReference>
<dbReference type="CDD" id="cd01400">
    <property type="entry name" value="6PGL"/>
    <property type="match status" value="1"/>
</dbReference>
<dbReference type="InterPro" id="IPR036612">
    <property type="entry name" value="KH_dom_type_1_sf"/>
</dbReference>
<keyword evidence="10" id="KW-1185">Reference proteome</keyword>
<evidence type="ECO:0000256" key="7">
    <source>
        <dbReference type="ARBA" id="ARBA00022884"/>
    </source>
</evidence>
<evidence type="ECO:0000256" key="5">
    <source>
        <dbReference type="ARBA" id="ARBA00013198"/>
    </source>
</evidence>
<dbReference type="InterPro" id="IPR012340">
    <property type="entry name" value="NA-bd_OB-fold"/>
</dbReference>
<dbReference type="Proteomes" id="UP000054630">
    <property type="component" value="Unassembled WGS sequence"/>
</dbReference>
<evidence type="ECO:0000256" key="4">
    <source>
        <dbReference type="ARBA" id="ARBA00010662"/>
    </source>
</evidence>
<dbReference type="InterPro" id="IPR006148">
    <property type="entry name" value="Glc/Gal-6P_isomerase"/>
</dbReference>
<dbReference type="STRING" id="6336.A0A0V0S8H8"/>
<dbReference type="CDD" id="cd22525">
    <property type="entry name" value="KH-I_Rrp4_eukar"/>
    <property type="match status" value="1"/>
</dbReference>
<dbReference type="OrthoDB" id="432544at2759"/>
<dbReference type="InterPro" id="IPR003029">
    <property type="entry name" value="S1_domain"/>
</dbReference>
<evidence type="ECO:0000256" key="2">
    <source>
        <dbReference type="ARBA" id="ARBA00004961"/>
    </source>
</evidence>
<keyword evidence="6" id="KW-0378">Hydrolase</keyword>
<dbReference type="Gene3D" id="2.40.50.140">
    <property type="entry name" value="Nucleic acid-binding proteins"/>
    <property type="match status" value="1"/>
</dbReference>
<dbReference type="PROSITE" id="PS50126">
    <property type="entry name" value="S1"/>
    <property type="match status" value="1"/>
</dbReference>
<dbReference type="FunFam" id="3.40.50.1360:FF:000005">
    <property type="entry name" value="6-phosphogluconolactonase"/>
    <property type="match status" value="1"/>
</dbReference>
<dbReference type="GO" id="GO:0017057">
    <property type="term" value="F:6-phosphogluconolactonase activity"/>
    <property type="evidence" value="ECO:0007669"/>
    <property type="project" value="UniProtKB-EC"/>
</dbReference>
<dbReference type="SUPFAM" id="SSF50249">
    <property type="entry name" value="Nucleic acid-binding proteins"/>
    <property type="match status" value="1"/>
</dbReference>
<dbReference type="SUPFAM" id="SSF54791">
    <property type="entry name" value="Eukaryotic type KH-domain (KH-domain type I)"/>
    <property type="match status" value="1"/>
</dbReference>
<evidence type="ECO:0000259" key="8">
    <source>
        <dbReference type="PROSITE" id="PS50126"/>
    </source>
</evidence>
<comment type="similarity">
    <text evidence="3">Belongs to the RRP4 family.</text>
</comment>
<dbReference type="InterPro" id="IPR048565">
    <property type="entry name" value="S1_RRP4"/>
</dbReference>
<accession>A0A0V0S8H8</accession>
<evidence type="ECO:0000256" key="3">
    <source>
        <dbReference type="ARBA" id="ARBA00009155"/>
    </source>
</evidence>
<comment type="pathway">
    <text evidence="2">Carbohydrate degradation; pentose phosphate pathway; D-ribulose 5-phosphate from D-glucose 6-phosphate (oxidative stage): step 2/3.</text>
</comment>
<dbReference type="Pfam" id="PF21266">
    <property type="entry name" value="S1_RRP4"/>
    <property type="match status" value="1"/>
</dbReference>
<dbReference type="InterPro" id="IPR037171">
    <property type="entry name" value="NagB/RpiA_transferase-like"/>
</dbReference>
<dbReference type="SUPFAM" id="SSF100950">
    <property type="entry name" value="NagB/RpiA/CoA transferase-like"/>
    <property type="match status" value="1"/>
</dbReference>
<dbReference type="Gene3D" id="3.40.50.1360">
    <property type="match status" value="1"/>
</dbReference>
<dbReference type="InterPro" id="IPR005900">
    <property type="entry name" value="6-phosphogluconolactonase_DevB"/>
</dbReference>
<dbReference type="InterPro" id="IPR004088">
    <property type="entry name" value="KH_dom_type_1"/>
</dbReference>
<gene>
    <name evidence="9" type="primary">lgc-50</name>
    <name evidence="9" type="ORF">T07_1133</name>
</gene>
<comment type="catalytic activity">
    <reaction evidence="1">
        <text>6-phospho-D-glucono-1,5-lactone + H2O = 6-phospho-D-gluconate + H(+)</text>
        <dbReference type="Rhea" id="RHEA:12556"/>
        <dbReference type="ChEBI" id="CHEBI:15377"/>
        <dbReference type="ChEBI" id="CHEBI:15378"/>
        <dbReference type="ChEBI" id="CHEBI:57955"/>
        <dbReference type="ChEBI" id="CHEBI:58759"/>
        <dbReference type="EC" id="3.1.1.31"/>
    </reaction>
</comment>
<organism evidence="9 10">
    <name type="scientific">Trichinella nelsoni</name>
    <dbReference type="NCBI Taxonomy" id="6336"/>
    <lineage>
        <taxon>Eukaryota</taxon>
        <taxon>Metazoa</taxon>
        <taxon>Ecdysozoa</taxon>
        <taxon>Nematoda</taxon>
        <taxon>Enoplea</taxon>
        <taxon>Dorylaimia</taxon>
        <taxon>Trichinellida</taxon>
        <taxon>Trichinellidae</taxon>
        <taxon>Trichinella</taxon>
    </lineage>
</organism>
<reference evidence="9 10" key="1">
    <citation type="submission" date="2015-01" db="EMBL/GenBank/DDBJ databases">
        <title>Evolution of Trichinella species and genotypes.</title>
        <authorList>
            <person name="Korhonen P.K."/>
            <person name="Edoardo P."/>
            <person name="Giuseppe L.R."/>
            <person name="Gasser R.B."/>
        </authorList>
    </citation>
    <scope>NUCLEOTIDE SEQUENCE [LARGE SCALE GENOMIC DNA]</scope>
    <source>
        <strain evidence="9">ISS37</strain>
    </source>
</reference>
<dbReference type="NCBIfam" id="TIGR01198">
    <property type="entry name" value="pgl"/>
    <property type="match status" value="1"/>
</dbReference>
<evidence type="ECO:0000256" key="6">
    <source>
        <dbReference type="ARBA" id="ARBA00022801"/>
    </source>
</evidence>
<dbReference type="EC" id="3.1.1.31" evidence="5"/>
<dbReference type="PANTHER" id="PTHR11054:SF0">
    <property type="entry name" value="6-PHOSPHOGLUCONOLACTONASE"/>
    <property type="match status" value="1"/>
</dbReference>
<dbReference type="Pfam" id="PF01182">
    <property type="entry name" value="Glucosamine_iso"/>
    <property type="match status" value="1"/>
</dbReference>
<dbReference type="CDD" id="cd05789">
    <property type="entry name" value="S1_Rrp4"/>
    <property type="match status" value="1"/>
</dbReference>
<dbReference type="Gene3D" id="2.40.50.100">
    <property type="match status" value="1"/>
</dbReference>
<evidence type="ECO:0000256" key="1">
    <source>
        <dbReference type="ARBA" id="ARBA00000832"/>
    </source>
</evidence>